<evidence type="ECO:0000313" key="2">
    <source>
        <dbReference type="Proteomes" id="UP000184080"/>
    </source>
</evidence>
<gene>
    <name evidence="1" type="ORF">SAMN05444401_1127</name>
</gene>
<dbReference type="EMBL" id="FQZO01000001">
    <property type="protein sequence ID" value="SHI60537.1"/>
    <property type="molecule type" value="Genomic_DNA"/>
</dbReference>
<dbReference type="STRING" id="1121298.SAMN05444401_1127"/>
<proteinExistence type="predicted"/>
<protein>
    <submittedName>
        <fullName evidence="1">CxxC motif-containing protein</fullName>
    </submittedName>
</protein>
<dbReference type="InterPro" id="IPR012460">
    <property type="entry name" value="DUF1667"/>
</dbReference>
<organism evidence="1 2">
    <name type="scientific">Clostridium amylolyticum</name>
    <dbReference type="NCBI Taxonomy" id="1121298"/>
    <lineage>
        <taxon>Bacteria</taxon>
        <taxon>Bacillati</taxon>
        <taxon>Bacillota</taxon>
        <taxon>Clostridia</taxon>
        <taxon>Eubacteriales</taxon>
        <taxon>Clostridiaceae</taxon>
        <taxon>Clostridium</taxon>
    </lineage>
</organism>
<dbReference type="OrthoDB" id="9811531at2"/>
<name>A0A1M6CHS1_9CLOT</name>
<dbReference type="Proteomes" id="UP000184080">
    <property type="component" value="Unassembled WGS sequence"/>
</dbReference>
<dbReference type="AlphaFoldDB" id="A0A1M6CHS1"/>
<dbReference type="PANTHER" id="PTHR39450">
    <property type="entry name" value="MOLYBDOPTERIN OXIDOREDUCTASE, 4FE-4S CLUSTER-BINDING SUBUNIT"/>
    <property type="match status" value="1"/>
</dbReference>
<dbReference type="Pfam" id="PF07892">
    <property type="entry name" value="DUF1667"/>
    <property type="match status" value="1"/>
</dbReference>
<evidence type="ECO:0000313" key="1">
    <source>
        <dbReference type="EMBL" id="SHI60537.1"/>
    </source>
</evidence>
<dbReference type="InterPro" id="IPR036593">
    <property type="entry name" value="CPE0013-like_sf"/>
</dbReference>
<reference evidence="1 2" key="1">
    <citation type="submission" date="2016-11" db="EMBL/GenBank/DDBJ databases">
        <authorList>
            <person name="Jaros S."/>
            <person name="Januszkiewicz K."/>
            <person name="Wedrychowicz H."/>
        </authorList>
    </citation>
    <scope>NUCLEOTIDE SEQUENCE [LARGE SCALE GENOMIC DNA]</scope>
    <source>
        <strain evidence="1 2">DSM 21864</strain>
    </source>
</reference>
<sequence>MKELGCILCPNSCTLYVEKNEKDEYVVKGNMCKRGEQFAVQEMTEPKRTLCSTVKTCYKKCPVVSVKTDGSIPKGKILEVMSEINKVNVNHPVKTGEVLIENVLGLKVNIVVTTDLWRVLIDG</sequence>
<dbReference type="Gene3D" id="3.10.530.10">
    <property type="entry name" value="CPE0013-like"/>
    <property type="match status" value="1"/>
</dbReference>
<accession>A0A1M6CHS1</accession>
<keyword evidence="2" id="KW-1185">Reference proteome</keyword>
<dbReference type="SUPFAM" id="SSF160148">
    <property type="entry name" value="CPE0013-like"/>
    <property type="match status" value="1"/>
</dbReference>
<dbReference type="PANTHER" id="PTHR39450:SF1">
    <property type="entry name" value="DUF1667 DOMAIN-CONTAINING PROTEIN"/>
    <property type="match status" value="1"/>
</dbReference>
<dbReference type="RefSeq" id="WP_073004431.1">
    <property type="nucleotide sequence ID" value="NZ_FQZO01000001.1"/>
</dbReference>